<dbReference type="Pfam" id="PF03958">
    <property type="entry name" value="Secretin_N"/>
    <property type="match status" value="3"/>
</dbReference>
<dbReference type="InterPro" id="IPR050810">
    <property type="entry name" value="Bact_Secretion_Sys_Channel"/>
</dbReference>
<evidence type="ECO:0000256" key="2">
    <source>
        <dbReference type="ARBA" id="ARBA00006980"/>
    </source>
</evidence>
<dbReference type="Proteomes" id="UP000576152">
    <property type="component" value="Unassembled WGS sequence"/>
</dbReference>
<evidence type="ECO:0000256" key="10">
    <source>
        <dbReference type="RuleBase" id="RU004004"/>
    </source>
</evidence>
<evidence type="ECO:0000256" key="5">
    <source>
        <dbReference type="ARBA" id="ARBA00022692"/>
    </source>
</evidence>
<dbReference type="PROSITE" id="PS00875">
    <property type="entry name" value="T2SP_D"/>
    <property type="match status" value="1"/>
</dbReference>
<evidence type="ECO:0000313" key="14">
    <source>
        <dbReference type="EMBL" id="MBB3712003.1"/>
    </source>
</evidence>
<keyword evidence="3 10" id="KW-0813">Transport</keyword>
<evidence type="ECO:0000256" key="8">
    <source>
        <dbReference type="ARBA" id="ARBA00023136"/>
    </source>
</evidence>
<keyword evidence="8" id="KW-0472">Membrane</keyword>
<accession>A0ABR6HNJ2</accession>
<proteinExistence type="inferred from homology"/>
<dbReference type="EMBL" id="JACIBX010000004">
    <property type="protein sequence ID" value="MBB3712003.1"/>
    <property type="molecule type" value="Genomic_DNA"/>
</dbReference>
<keyword evidence="6" id="KW-0732">Signal</keyword>
<keyword evidence="15" id="KW-1185">Reference proteome</keyword>
<dbReference type="InterPro" id="IPR049371">
    <property type="entry name" value="GspD-like_N0"/>
</dbReference>
<evidence type="ECO:0000256" key="7">
    <source>
        <dbReference type="ARBA" id="ARBA00022927"/>
    </source>
</evidence>
<reference evidence="14 15" key="1">
    <citation type="submission" date="2020-08" db="EMBL/GenBank/DDBJ databases">
        <title>Genomic Encyclopedia of Type Strains, Phase III (KMG-III): the genomes of soil and plant-associated and newly described type strains.</title>
        <authorList>
            <person name="Whitman W."/>
        </authorList>
    </citation>
    <scope>NUCLEOTIDE SEQUENCE [LARGE SCALE GENOMIC DNA]</scope>
    <source>
        <strain evidence="14 15">CECT 8572</strain>
    </source>
</reference>
<dbReference type="InterPro" id="IPR038591">
    <property type="entry name" value="NolW-like_sf"/>
</dbReference>
<dbReference type="RefSeq" id="WP_343064592.1">
    <property type="nucleotide sequence ID" value="NZ_JACIBX010000004.1"/>
</dbReference>
<dbReference type="PRINTS" id="PR00811">
    <property type="entry name" value="BCTERIALGSPD"/>
</dbReference>
<feature type="domain" description="NolW-like" evidence="12">
    <location>
        <begin position="288"/>
        <end position="374"/>
    </location>
</feature>
<dbReference type="InterPro" id="IPR004845">
    <property type="entry name" value="T2SS_GspD_CS"/>
</dbReference>
<feature type="domain" description="NolW-like" evidence="12">
    <location>
        <begin position="149"/>
        <end position="207"/>
    </location>
</feature>
<evidence type="ECO:0000259" key="13">
    <source>
        <dbReference type="Pfam" id="PF21305"/>
    </source>
</evidence>
<evidence type="ECO:0000256" key="9">
    <source>
        <dbReference type="ARBA" id="ARBA00023237"/>
    </source>
</evidence>
<comment type="similarity">
    <text evidence="2">Belongs to the bacterial secretin family. GSP D subfamily.</text>
</comment>
<sequence>MKRIGRHRGQRRRTLGRADLRDALKRLCLLVPVLIVALAMEPSQGRAQVADTGETFVINLRDADISVLAEQVSRITNRTLVVDPTLDSAVTVVSSEPLDRDGVWTLFQSVLRVRGFVAVQSGVVWEVIPEAEARSRGAGATGSSQDFVTRVLPLERLPSAEAVRVLRPLVDPAGYMEAVDDPNAIVITDTQENVDRIIAFARGFDARNDVVAEVIRFQHADAASVGAAIGEVLGEAGTGARISVDPSSNVLLVRGVQSDIDQIRALARDMDVARPTAPSAPAETLDTAIHNLKFADAEAVAEIIRATLQGGTDLAAQLELVDADGVALAVPTTPASQVSVQASTATNAVIARGTPRQLAEVSRLVHALDVRGAQVMIEAAIVEVSGDMADRLGAQLGLGRGVPDGRLVATNFGNSGSSLQSVLLALGQSGAGALSTGLSVGVGRDDFGLLVQALSQSSSANLLSTPSVTTMDNKPATIVVGQNVPFRTGSFVTDGNSLTPFTTIERRDVGITMQVLPRVTSDGVVRLEISQEVSSLVNASVQGAADLVTNRRVIETTVQAMSGGTVVLGGLISDDRQSTEQEVPGLADIPVVGELFRSRSAERTRRTLFVFMRPTVLFDPTDVRAAATRSLSRLQAAEAADTQPTGAVPALRQRTVRRLPLEINGLY</sequence>
<dbReference type="InterPro" id="IPR013356">
    <property type="entry name" value="T2SS_GspD"/>
</dbReference>
<dbReference type="NCBIfam" id="TIGR02517">
    <property type="entry name" value="type_II_gspD"/>
    <property type="match status" value="1"/>
</dbReference>
<dbReference type="Pfam" id="PF21305">
    <property type="entry name" value="type_II_gspD_N0"/>
    <property type="match status" value="1"/>
</dbReference>
<keyword evidence="5" id="KW-0812">Transmembrane</keyword>
<dbReference type="PANTHER" id="PTHR30332">
    <property type="entry name" value="PROBABLE GENERAL SECRETION PATHWAY PROTEIN D"/>
    <property type="match status" value="1"/>
</dbReference>
<keyword evidence="4" id="KW-1134">Transmembrane beta strand</keyword>
<evidence type="ECO:0000259" key="11">
    <source>
        <dbReference type="Pfam" id="PF00263"/>
    </source>
</evidence>
<dbReference type="PRINTS" id="PR01032">
    <property type="entry name" value="PHAGEIV"/>
</dbReference>
<evidence type="ECO:0000259" key="12">
    <source>
        <dbReference type="Pfam" id="PF03958"/>
    </source>
</evidence>
<name>A0ABR6HNJ2_9RHOB</name>
<comment type="caution">
    <text evidence="14">The sequence shown here is derived from an EMBL/GenBank/DDBJ whole genome shotgun (WGS) entry which is preliminary data.</text>
</comment>
<dbReference type="Gene3D" id="3.30.1370.120">
    <property type="match status" value="3"/>
</dbReference>
<protein>
    <submittedName>
        <fullName evidence="14">General secretion pathway protein D</fullName>
    </submittedName>
</protein>
<evidence type="ECO:0000256" key="4">
    <source>
        <dbReference type="ARBA" id="ARBA00022452"/>
    </source>
</evidence>
<dbReference type="InterPro" id="IPR005644">
    <property type="entry name" value="NolW-like"/>
</dbReference>
<dbReference type="Pfam" id="PF00263">
    <property type="entry name" value="Secretin"/>
    <property type="match status" value="1"/>
</dbReference>
<dbReference type="InterPro" id="IPR004846">
    <property type="entry name" value="T2SS/T3SS_dom"/>
</dbReference>
<feature type="domain" description="Type II/III secretion system secretin-like" evidence="11">
    <location>
        <begin position="453"/>
        <end position="617"/>
    </location>
</feature>
<dbReference type="InterPro" id="IPR001775">
    <property type="entry name" value="GspD/PilQ"/>
</dbReference>
<evidence type="ECO:0000313" key="15">
    <source>
        <dbReference type="Proteomes" id="UP000576152"/>
    </source>
</evidence>
<evidence type="ECO:0000256" key="6">
    <source>
        <dbReference type="ARBA" id="ARBA00022729"/>
    </source>
</evidence>
<keyword evidence="9" id="KW-0998">Cell outer membrane</keyword>
<organism evidence="14 15">
    <name type="scientific">Limimaricola variabilis</name>
    <dbReference type="NCBI Taxonomy" id="1492771"/>
    <lineage>
        <taxon>Bacteria</taxon>
        <taxon>Pseudomonadati</taxon>
        <taxon>Pseudomonadota</taxon>
        <taxon>Alphaproteobacteria</taxon>
        <taxon>Rhodobacterales</taxon>
        <taxon>Paracoccaceae</taxon>
        <taxon>Limimaricola</taxon>
    </lineage>
</organism>
<keyword evidence="7" id="KW-0653">Protein transport</keyword>
<dbReference type="PANTHER" id="PTHR30332:SF24">
    <property type="entry name" value="SECRETIN GSPD-RELATED"/>
    <property type="match status" value="1"/>
</dbReference>
<feature type="domain" description="NolW-like" evidence="12">
    <location>
        <begin position="213"/>
        <end position="275"/>
    </location>
</feature>
<feature type="domain" description="GspD-like N0" evidence="13">
    <location>
        <begin position="58"/>
        <end position="122"/>
    </location>
</feature>
<evidence type="ECO:0000256" key="1">
    <source>
        <dbReference type="ARBA" id="ARBA00004442"/>
    </source>
</evidence>
<comment type="subcellular location">
    <subcellularLocation>
        <location evidence="1 10">Cell outer membrane</location>
    </subcellularLocation>
</comment>
<evidence type="ECO:0000256" key="3">
    <source>
        <dbReference type="ARBA" id="ARBA00022448"/>
    </source>
</evidence>
<gene>
    <name evidence="14" type="ORF">FHS00_001579</name>
</gene>